<keyword evidence="3" id="KW-0479">Metal-binding</keyword>
<dbReference type="SFLD" id="SFLDG01082">
    <property type="entry name" value="B12-binding_domain_containing"/>
    <property type="match status" value="1"/>
</dbReference>
<dbReference type="PANTHER" id="PTHR13932">
    <property type="entry name" value="COPROPORPHYRINIGEN III OXIDASE"/>
    <property type="match status" value="1"/>
</dbReference>
<evidence type="ECO:0000313" key="5">
    <source>
        <dbReference type="EMBL" id="MFD1609872.1"/>
    </source>
</evidence>
<evidence type="ECO:0000256" key="3">
    <source>
        <dbReference type="RuleBase" id="RU364116"/>
    </source>
</evidence>
<keyword evidence="3" id="KW-0963">Cytoplasm</keyword>
<sequence>MMAKIESAYIHIPFCKQMCHYCNFVKYYYTEKRATEYLQALEKEIEAYLPENNHKLRTIYIGGGTPTALNTDQLIYLFEIIHKKIDVSQIEEFTIEVNPGDINEEKTKILKDYGVNRISFGVQVMDDSMLKELGRIHRVEDVYQTVDLLAKNHFHNISLDLIYALPHQTVEHFEKSLQEALSFQLPHYSTYALQIEPKTVFYKKHRQGLLHRPKEDDEVAMYNILKEMMAANGIEQYEISNFAKPGFESKHNLTYWSNEYYYGFGAGASGYLPGKRISNVKPLPAYVDKALHEEKPILEIDTVGIKERMEEEMFLGLRKIKGYDERTFQRKFGQDIRSVYGKQLNELKSQDLLKDEQGVWRLTDKGMLLENRVFAEFILN</sequence>
<dbReference type="SMART" id="SM00729">
    <property type="entry name" value="Elp3"/>
    <property type="match status" value="1"/>
</dbReference>
<dbReference type="EMBL" id="JBHUDE010000164">
    <property type="protein sequence ID" value="MFD1609872.1"/>
    <property type="molecule type" value="Genomic_DNA"/>
</dbReference>
<dbReference type="Gene3D" id="3.80.30.20">
    <property type="entry name" value="tm_1862 like domain"/>
    <property type="match status" value="1"/>
</dbReference>
<dbReference type="InterPro" id="IPR004559">
    <property type="entry name" value="HemW-like"/>
</dbReference>
<protein>
    <recommendedName>
        <fullName evidence="2 3">Heme chaperone HemW</fullName>
    </recommendedName>
</protein>
<dbReference type="Proteomes" id="UP001597221">
    <property type="component" value="Unassembled WGS sequence"/>
</dbReference>
<reference evidence="6" key="1">
    <citation type="journal article" date="2019" name="Int. J. Syst. Evol. Microbiol.">
        <title>The Global Catalogue of Microorganisms (GCM) 10K type strain sequencing project: providing services to taxonomists for standard genome sequencing and annotation.</title>
        <authorList>
            <consortium name="The Broad Institute Genomics Platform"/>
            <consortium name="The Broad Institute Genome Sequencing Center for Infectious Disease"/>
            <person name="Wu L."/>
            <person name="Ma J."/>
        </authorList>
    </citation>
    <scope>NUCLEOTIDE SEQUENCE [LARGE SCALE GENOMIC DNA]</scope>
    <source>
        <strain evidence="6">CGMCC 1.12376</strain>
    </source>
</reference>
<dbReference type="SFLD" id="SFLDF00562">
    <property type="entry name" value="HemN-like__clustered_with_heat"/>
    <property type="match status" value="1"/>
</dbReference>
<evidence type="ECO:0000313" key="6">
    <source>
        <dbReference type="Proteomes" id="UP001597221"/>
    </source>
</evidence>
<comment type="function">
    <text evidence="3">Probably acts as a heme chaperone, transferring heme to an unknown acceptor. Binds one molecule of heme per monomer, possibly covalently. Binds 1 [4Fe-4S] cluster. The cluster is coordinated with 3 cysteines and an exchangeable S-adenosyl-L-methionine.</text>
</comment>
<keyword evidence="3" id="KW-0408">Iron</keyword>
<comment type="subcellular location">
    <subcellularLocation>
        <location evidence="3">Cytoplasm</location>
    </subcellularLocation>
</comment>
<dbReference type="SFLD" id="SFLDF00288">
    <property type="entry name" value="HemN-like__clustered_with_nucl"/>
    <property type="match status" value="1"/>
</dbReference>
<dbReference type="InterPro" id="IPR010723">
    <property type="entry name" value="HemN_C"/>
</dbReference>
<dbReference type="SUPFAM" id="SSF102114">
    <property type="entry name" value="Radical SAM enzymes"/>
    <property type="match status" value="1"/>
</dbReference>
<feature type="domain" description="Radical SAM core" evidence="4">
    <location>
        <begin position="1"/>
        <end position="235"/>
    </location>
</feature>
<accession>A0ABW4HXP1</accession>
<keyword evidence="3" id="KW-0949">S-adenosyl-L-methionine</keyword>
<keyword evidence="3" id="KW-0004">4Fe-4S</keyword>
<dbReference type="CDD" id="cd01335">
    <property type="entry name" value="Radical_SAM"/>
    <property type="match status" value="1"/>
</dbReference>
<evidence type="ECO:0000256" key="1">
    <source>
        <dbReference type="ARBA" id="ARBA00006100"/>
    </source>
</evidence>
<evidence type="ECO:0000256" key="2">
    <source>
        <dbReference type="ARBA" id="ARBA00017228"/>
    </source>
</evidence>
<organism evidence="5 6">
    <name type="scientific">Oceanobacillus luteolus</name>
    <dbReference type="NCBI Taxonomy" id="1274358"/>
    <lineage>
        <taxon>Bacteria</taxon>
        <taxon>Bacillati</taxon>
        <taxon>Bacillota</taxon>
        <taxon>Bacilli</taxon>
        <taxon>Bacillales</taxon>
        <taxon>Bacillaceae</taxon>
        <taxon>Oceanobacillus</taxon>
    </lineage>
</organism>
<dbReference type="InterPro" id="IPR006638">
    <property type="entry name" value="Elp3/MiaA/NifB-like_rSAM"/>
</dbReference>
<dbReference type="InterPro" id="IPR034505">
    <property type="entry name" value="Coproporphyrinogen-III_oxidase"/>
</dbReference>
<evidence type="ECO:0000259" key="4">
    <source>
        <dbReference type="PROSITE" id="PS51918"/>
    </source>
</evidence>
<dbReference type="SFLD" id="SFLDG01065">
    <property type="entry name" value="anaerobic_coproporphyrinogen-I"/>
    <property type="match status" value="1"/>
</dbReference>
<keyword evidence="3" id="KW-0143">Chaperone</keyword>
<dbReference type="PANTHER" id="PTHR13932:SF5">
    <property type="entry name" value="RADICAL S-ADENOSYL METHIONINE DOMAIN-CONTAINING PROTEIN 1, MITOCHONDRIAL"/>
    <property type="match status" value="1"/>
</dbReference>
<dbReference type="InterPro" id="IPR058240">
    <property type="entry name" value="rSAM_sf"/>
</dbReference>
<dbReference type="SFLD" id="SFLDS00029">
    <property type="entry name" value="Radical_SAM"/>
    <property type="match status" value="1"/>
</dbReference>
<keyword evidence="3" id="KW-0411">Iron-sulfur</keyword>
<gene>
    <name evidence="5" type="primary">hemW</name>
    <name evidence="5" type="ORF">ACFSBH_19825</name>
</gene>
<keyword evidence="6" id="KW-1185">Reference proteome</keyword>
<dbReference type="NCBIfam" id="TIGR00539">
    <property type="entry name" value="hemN_rel"/>
    <property type="match status" value="1"/>
</dbReference>
<name>A0ABW4HXP1_9BACI</name>
<dbReference type="Pfam" id="PF06969">
    <property type="entry name" value="HemN_C"/>
    <property type="match status" value="1"/>
</dbReference>
<dbReference type="InterPro" id="IPR023404">
    <property type="entry name" value="rSAM_horseshoe"/>
</dbReference>
<comment type="caution">
    <text evidence="5">The sequence shown here is derived from an EMBL/GenBank/DDBJ whole genome shotgun (WGS) entry which is preliminary data.</text>
</comment>
<dbReference type="PROSITE" id="PS51918">
    <property type="entry name" value="RADICAL_SAM"/>
    <property type="match status" value="1"/>
</dbReference>
<dbReference type="Pfam" id="PF04055">
    <property type="entry name" value="Radical_SAM"/>
    <property type="match status" value="1"/>
</dbReference>
<keyword evidence="3" id="KW-0349">Heme</keyword>
<comment type="similarity">
    <text evidence="1">Belongs to the anaerobic coproporphyrinogen-III oxidase family. HemW subfamily.</text>
</comment>
<dbReference type="InterPro" id="IPR007197">
    <property type="entry name" value="rSAM"/>
</dbReference>
<proteinExistence type="inferred from homology"/>